<organism evidence="1 2">
    <name type="scientific">Colletotrichum asianum</name>
    <dbReference type="NCBI Taxonomy" id="702518"/>
    <lineage>
        <taxon>Eukaryota</taxon>
        <taxon>Fungi</taxon>
        <taxon>Dikarya</taxon>
        <taxon>Ascomycota</taxon>
        <taxon>Pezizomycotina</taxon>
        <taxon>Sordariomycetes</taxon>
        <taxon>Hypocreomycetidae</taxon>
        <taxon>Glomerellales</taxon>
        <taxon>Glomerellaceae</taxon>
        <taxon>Colletotrichum</taxon>
        <taxon>Colletotrichum gloeosporioides species complex</taxon>
    </lineage>
</organism>
<protein>
    <submittedName>
        <fullName evidence="1">Uncharacterized protein</fullName>
    </submittedName>
</protein>
<keyword evidence="2" id="KW-1185">Reference proteome</keyword>
<accession>A0A8H3WCU4</accession>
<sequence>MLQWMNEKHQALVFYVPHVFCACMRQQGSGLNYFVLVNAAAKRIDCVSASDWLARLVCKSLSCVRVHRACDHRGRRVVPRKIHCLIIECRERASGQRDQCCRPGLRTRRECQAVVRNQARRPA</sequence>
<evidence type="ECO:0000313" key="1">
    <source>
        <dbReference type="EMBL" id="KAF0322322.1"/>
    </source>
</evidence>
<reference evidence="1 2" key="1">
    <citation type="submission" date="2019-12" db="EMBL/GenBank/DDBJ databases">
        <title>A genome sequence resource for the geographically widespread anthracnose pathogen Colletotrichum asianum.</title>
        <authorList>
            <person name="Meng Y."/>
        </authorList>
    </citation>
    <scope>NUCLEOTIDE SEQUENCE [LARGE SCALE GENOMIC DNA]</scope>
    <source>
        <strain evidence="1 2">ICMP 18580</strain>
    </source>
</reference>
<dbReference type="EMBL" id="WOWK01000062">
    <property type="protein sequence ID" value="KAF0322322.1"/>
    <property type="molecule type" value="Genomic_DNA"/>
</dbReference>
<dbReference type="Proteomes" id="UP000434172">
    <property type="component" value="Unassembled WGS sequence"/>
</dbReference>
<dbReference type="AlphaFoldDB" id="A0A8H3WCU4"/>
<proteinExistence type="predicted"/>
<name>A0A8H3WCU4_9PEZI</name>
<evidence type="ECO:0000313" key="2">
    <source>
        <dbReference type="Proteomes" id="UP000434172"/>
    </source>
</evidence>
<comment type="caution">
    <text evidence="1">The sequence shown here is derived from an EMBL/GenBank/DDBJ whole genome shotgun (WGS) entry which is preliminary data.</text>
</comment>
<gene>
    <name evidence="1" type="ORF">GQ607_010403</name>
</gene>